<accession>A0A6J8AVJ4</accession>
<dbReference type="OrthoDB" id="2686689at2759"/>
<reference evidence="2 3" key="1">
    <citation type="submission" date="2020-06" db="EMBL/GenBank/DDBJ databases">
        <authorList>
            <person name="Li R."/>
            <person name="Bekaert M."/>
        </authorList>
    </citation>
    <scope>NUCLEOTIDE SEQUENCE [LARGE SCALE GENOMIC DNA]</scope>
    <source>
        <strain evidence="3">wild</strain>
    </source>
</reference>
<evidence type="ECO:0000313" key="2">
    <source>
        <dbReference type="EMBL" id="CAC5374699.1"/>
    </source>
</evidence>
<dbReference type="PANTHER" id="PTHR46791:SF5">
    <property type="entry name" value="CLR5 DOMAIN-CONTAINING PROTEIN-RELATED"/>
    <property type="match status" value="1"/>
</dbReference>
<name>A0A6J8AVJ4_MYTCO</name>
<evidence type="ECO:0000313" key="3">
    <source>
        <dbReference type="Proteomes" id="UP000507470"/>
    </source>
</evidence>
<dbReference type="Proteomes" id="UP000507470">
    <property type="component" value="Unassembled WGS sequence"/>
</dbReference>
<dbReference type="InterPro" id="IPR058913">
    <property type="entry name" value="Integrase_dom_put"/>
</dbReference>
<proteinExistence type="predicted"/>
<dbReference type="EMBL" id="CACVKT020002054">
    <property type="protein sequence ID" value="CAC5374699.1"/>
    <property type="molecule type" value="Genomic_DNA"/>
</dbReference>
<evidence type="ECO:0000259" key="1">
    <source>
        <dbReference type="Pfam" id="PF24764"/>
    </source>
</evidence>
<gene>
    <name evidence="2" type="ORF">MCOR_11986</name>
</gene>
<feature type="domain" description="Integrase core" evidence="1">
    <location>
        <begin position="243"/>
        <end position="284"/>
    </location>
</feature>
<sequence>MAESDKERFLRQVQSTIDYCARLGSSDSLTPQIIDNLKLRMLTLSRDINRAGGILISDDEKNDLISIVNEMNDEIDRTSNNHLSASSDITAFKTKRTHLGTAGAPKLDISKDQLVFLAKYKFTAPLMAETLQISESTIRRRLREFNIKLSEGKETIISNEELDDKVKNIIGTNKRIGPNSIRIRLAMDNTDISLQRVRDACHRVDPVGCALRSIERQNVHRRTYKVAGPNSLWHIDGNHKLIRINKSLKMFVYQHNHHGLSTEGSKTPYQLFIKGVLQTINTNNVSIADLLLQAGSNDSLEHITDDYGIDDNNSDHEDNSFDEIELPLIHSPLDDDDMQQLRATINLTEDYKNLTHGIQLYKDVLLFIESLNSDQREPIPSVTD</sequence>
<organism evidence="2 3">
    <name type="scientific">Mytilus coruscus</name>
    <name type="common">Sea mussel</name>
    <dbReference type="NCBI Taxonomy" id="42192"/>
    <lineage>
        <taxon>Eukaryota</taxon>
        <taxon>Metazoa</taxon>
        <taxon>Spiralia</taxon>
        <taxon>Lophotrochozoa</taxon>
        <taxon>Mollusca</taxon>
        <taxon>Bivalvia</taxon>
        <taxon>Autobranchia</taxon>
        <taxon>Pteriomorphia</taxon>
        <taxon>Mytilida</taxon>
        <taxon>Mytiloidea</taxon>
        <taxon>Mytilidae</taxon>
        <taxon>Mytilinae</taxon>
        <taxon>Mytilus</taxon>
    </lineage>
</organism>
<dbReference type="AlphaFoldDB" id="A0A6J8AVJ4"/>
<protein>
    <recommendedName>
        <fullName evidence="1">Integrase core domain-containing protein</fullName>
    </recommendedName>
</protein>
<dbReference type="PANTHER" id="PTHR46791">
    <property type="entry name" value="EXPRESSED PROTEIN"/>
    <property type="match status" value="1"/>
</dbReference>
<dbReference type="Pfam" id="PF24764">
    <property type="entry name" value="rva_4"/>
    <property type="match status" value="1"/>
</dbReference>
<keyword evidence="3" id="KW-1185">Reference proteome</keyword>